<name>A0A7J0GAR1_9ERIC</name>
<evidence type="ECO:0000256" key="10">
    <source>
        <dbReference type="ARBA" id="ARBA00031517"/>
    </source>
</evidence>
<keyword evidence="7" id="KW-0547">Nucleotide-binding</keyword>
<evidence type="ECO:0000256" key="8">
    <source>
        <dbReference type="ARBA" id="ARBA00022777"/>
    </source>
</evidence>
<protein>
    <recommendedName>
        <fullName evidence="11">Nucleolar protein 56</fullName>
        <ecNumber evidence="4">2.7.4.3</ecNumber>
    </recommendedName>
    <alternativeName>
        <fullName evidence="10">ATP:AMP phosphotransferase</fullName>
    </alternativeName>
</protein>
<evidence type="ECO:0000256" key="3">
    <source>
        <dbReference type="ARBA" id="ARBA00009211"/>
    </source>
</evidence>
<dbReference type="EC" id="2.7.4.3" evidence="4"/>
<dbReference type="EMBL" id="BJWL01000019">
    <property type="protein sequence ID" value="GFZ07884.1"/>
    <property type="molecule type" value="Genomic_DNA"/>
</dbReference>
<comment type="similarity">
    <text evidence="3">Belongs to the NOP5/NOP56 family.</text>
</comment>
<evidence type="ECO:0000256" key="5">
    <source>
        <dbReference type="ARBA" id="ARBA00022517"/>
    </source>
</evidence>
<dbReference type="PANTHER" id="PTHR10894">
    <property type="entry name" value="NUCLEOLAR PROTEIN 5 NUCLEOLAR PROTEIN NOP5 NOP58"/>
    <property type="match status" value="1"/>
</dbReference>
<evidence type="ECO:0000256" key="4">
    <source>
        <dbReference type="ARBA" id="ARBA00012955"/>
    </source>
</evidence>
<dbReference type="InterPro" id="IPR042239">
    <property type="entry name" value="Nop_C"/>
</dbReference>
<feature type="domain" description="Nop" evidence="12">
    <location>
        <begin position="517"/>
        <end position="635"/>
    </location>
</feature>
<dbReference type="SUPFAM" id="SSF52540">
    <property type="entry name" value="P-loop containing nucleoside triphosphate hydrolases"/>
    <property type="match status" value="1"/>
</dbReference>
<evidence type="ECO:0000256" key="7">
    <source>
        <dbReference type="ARBA" id="ARBA00022741"/>
    </source>
</evidence>
<dbReference type="Pfam" id="PF01798">
    <property type="entry name" value="Nop"/>
    <property type="match status" value="1"/>
</dbReference>
<dbReference type="PRINTS" id="PR00094">
    <property type="entry name" value="ADENYLTKNASE"/>
</dbReference>
<reference evidence="13 14" key="1">
    <citation type="submission" date="2019-07" db="EMBL/GenBank/DDBJ databases">
        <title>De Novo Assembly of kiwifruit Actinidia rufa.</title>
        <authorList>
            <person name="Sugita-Konishi S."/>
            <person name="Sato K."/>
            <person name="Mori E."/>
            <person name="Abe Y."/>
            <person name="Kisaki G."/>
            <person name="Hamano K."/>
            <person name="Suezawa K."/>
            <person name="Otani M."/>
            <person name="Fukuda T."/>
            <person name="Manabe T."/>
            <person name="Gomi K."/>
            <person name="Tabuchi M."/>
            <person name="Akimitsu K."/>
            <person name="Kataoka I."/>
        </authorList>
    </citation>
    <scope>NUCLEOTIDE SEQUENCE [LARGE SCALE GENOMIC DNA]</scope>
    <source>
        <strain evidence="14">cv. Fuchu</strain>
    </source>
</reference>
<dbReference type="InterPro" id="IPR000850">
    <property type="entry name" value="Adenylat/UMP-CMP_kin"/>
</dbReference>
<dbReference type="GO" id="GO:0031428">
    <property type="term" value="C:box C/D methylation guide snoRNP complex"/>
    <property type="evidence" value="ECO:0007669"/>
    <property type="project" value="InterPro"/>
</dbReference>
<evidence type="ECO:0000256" key="1">
    <source>
        <dbReference type="ARBA" id="ARBA00004604"/>
    </source>
</evidence>
<dbReference type="Proteomes" id="UP000585474">
    <property type="component" value="Unassembled WGS sequence"/>
</dbReference>
<dbReference type="Pfam" id="PF00406">
    <property type="entry name" value="ADK"/>
    <property type="match status" value="1"/>
</dbReference>
<evidence type="ECO:0000256" key="2">
    <source>
        <dbReference type="ARBA" id="ARBA00007220"/>
    </source>
</evidence>
<comment type="subcellular location">
    <subcellularLocation>
        <location evidence="1">Nucleus</location>
        <location evidence="1">Nucleolus</location>
    </subcellularLocation>
</comment>
<dbReference type="InterPro" id="IPR027417">
    <property type="entry name" value="P-loop_NTPase"/>
</dbReference>
<evidence type="ECO:0000259" key="12">
    <source>
        <dbReference type="PROSITE" id="PS51358"/>
    </source>
</evidence>
<dbReference type="InterPro" id="IPR012974">
    <property type="entry name" value="NOP58/56_N"/>
</dbReference>
<evidence type="ECO:0000313" key="13">
    <source>
        <dbReference type="EMBL" id="GFZ07884.1"/>
    </source>
</evidence>
<comment type="caution">
    <text evidence="13">The sequence shown here is derived from an EMBL/GenBank/DDBJ whole genome shotgun (WGS) entry which is preliminary data.</text>
</comment>
<dbReference type="InterPro" id="IPR045056">
    <property type="entry name" value="Nop56/Nop58"/>
</dbReference>
<dbReference type="InterPro" id="IPR036070">
    <property type="entry name" value="Nop_dom_sf"/>
</dbReference>
<dbReference type="InterPro" id="IPR002687">
    <property type="entry name" value="Nop_dom"/>
</dbReference>
<evidence type="ECO:0000313" key="14">
    <source>
        <dbReference type="Proteomes" id="UP000585474"/>
    </source>
</evidence>
<keyword evidence="8" id="KW-0418">Kinase</keyword>
<dbReference type="PANTHER" id="PTHR10894:SF0">
    <property type="entry name" value="NUCLEOLAR PROTEIN 56"/>
    <property type="match status" value="1"/>
</dbReference>
<keyword evidence="5" id="KW-0690">Ribosome biogenesis</keyword>
<dbReference type="CDD" id="cd01428">
    <property type="entry name" value="ADK"/>
    <property type="match status" value="1"/>
</dbReference>
<sequence>MARISGPITSATALHHLRSAAPLITRLLQSFATSAFAAAQPQLDHDYHYYNHQNASDTISQHNEMRSSPMVDSEGFVPLRGVQWAFIGNPVAKKHVYAEKLSKLLEVPHISIGSLVRQDLSPRSSLYKQIARAINQGKLVPEEIIFRLLSKRLEDGFFYKGETGFILDGIPRTRTQAEILDELVDIDLVVNFKCGDCLLEHHGDSLFSHSHQPDCLSGSASEDTSKYSFCDSGSALKGKTHIYAKQMKPLEDYYNKQKKLIDFQVRSAPGETWQGLLAALHLQHINAASSRLTSGSSWSSSGYALFLAHGLDVIGQNTESVRNSVTDLTRFGKVVKLVAFTPFESALDALNQCNAVSEAFTPFESALDALNALNQCNAVSEGHMTDELRNFLEPTLPKVKVGKKPKFSLGVAEPKIGSHIFEVTKIPCQSTEFVLELLRGVLLHFDRFIENLKPGDLEKAQLGLGHSYSRAKVKFIVNRVNNIQAMFLLDTLDKDINSFSMRVRFVTSTRQDLSPIDLINVNCLIGEVVGARLISHAGSLTNLAKCPSSTIQILDAEKALFRALKTRGNTPKYGLVFHSSFIGQASARNKGQMACDLANKCSIAPRIDCFLEKNTTAFGEKLREQVEEQLDFYDKGVAPCKNLDMMKAALEVVINKGG</sequence>
<organism evidence="13 14">
    <name type="scientific">Actinidia rufa</name>
    <dbReference type="NCBI Taxonomy" id="165716"/>
    <lineage>
        <taxon>Eukaryota</taxon>
        <taxon>Viridiplantae</taxon>
        <taxon>Streptophyta</taxon>
        <taxon>Embryophyta</taxon>
        <taxon>Tracheophyta</taxon>
        <taxon>Spermatophyta</taxon>
        <taxon>Magnoliopsida</taxon>
        <taxon>eudicotyledons</taxon>
        <taxon>Gunneridae</taxon>
        <taxon>Pentapetalae</taxon>
        <taxon>asterids</taxon>
        <taxon>Ericales</taxon>
        <taxon>Actinidiaceae</taxon>
        <taxon>Actinidia</taxon>
    </lineage>
</organism>
<dbReference type="Gene3D" id="1.10.287.4070">
    <property type="match status" value="1"/>
</dbReference>
<evidence type="ECO:0000256" key="6">
    <source>
        <dbReference type="ARBA" id="ARBA00022679"/>
    </source>
</evidence>
<accession>A0A7J0GAR1</accession>
<keyword evidence="13" id="KW-0687">Ribonucleoprotein</keyword>
<dbReference type="OrthoDB" id="439792at2759"/>
<dbReference type="GO" id="GO:0042254">
    <property type="term" value="P:ribosome biogenesis"/>
    <property type="evidence" value="ECO:0007669"/>
    <property type="project" value="UniProtKB-KW"/>
</dbReference>
<evidence type="ECO:0000256" key="11">
    <source>
        <dbReference type="ARBA" id="ARBA00040742"/>
    </source>
</evidence>
<keyword evidence="9" id="KW-0539">Nucleus</keyword>
<dbReference type="GO" id="GO:0005524">
    <property type="term" value="F:ATP binding"/>
    <property type="evidence" value="ECO:0007669"/>
    <property type="project" value="InterPro"/>
</dbReference>
<dbReference type="PROSITE" id="PS00113">
    <property type="entry name" value="ADENYLATE_KINASE"/>
    <property type="match status" value="1"/>
</dbReference>
<dbReference type="Gene3D" id="1.10.246.90">
    <property type="entry name" value="Nop domain"/>
    <property type="match status" value="1"/>
</dbReference>
<dbReference type="SUPFAM" id="SSF89124">
    <property type="entry name" value="Nop domain"/>
    <property type="match status" value="1"/>
</dbReference>
<comment type="similarity">
    <text evidence="2">Belongs to the adenylate kinase family.</text>
</comment>
<dbReference type="GO" id="GO:0032040">
    <property type="term" value="C:small-subunit processome"/>
    <property type="evidence" value="ECO:0007669"/>
    <property type="project" value="InterPro"/>
</dbReference>
<dbReference type="Pfam" id="PF08156">
    <property type="entry name" value="NOP5NT"/>
    <property type="match status" value="1"/>
</dbReference>
<keyword evidence="14" id="KW-1185">Reference proteome</keyword>
<evidence type="ECO:0000256" key="9">
    <source>
        <dbReference type="ARBA" id="ARBA00023242"/>
    </source>
</evidence>
<gene>
    <name evidence="13" type="ORF">Acr_19g0008210</name>
</gene>
<keyword evidence="6" id="KW-0808">Transferase</keyword>
<dbReference type="PROSITE" id="PS51358">
    <property type="entry name" value="NOP"/>
    <property type="match status" value="1"/>
</dbReference>
<dbReference type="GO" id="GO:0030515">
    <property type="term" value="F:snoRNA binding"/>
    <property type="evidence" value="ECO:0007669"/>
    <property type="project" value="InterPro"/>
</dbReference>
<dbReference type="InterPro" id="IPR033690">
    <property type="entry name" value="Adenylat_kinase_CS"/>
</dbReference>
<dbReference type="GO" id="GO:0004017">
    <property type="term" value="F:AMP kinase activity"/>
    <property type="evidence" value="ECO:0007669"/>
    <property type="project" value="UniProtKB-EC"/>
</dbReference>
<dbReference type="AlphaFoldDB" id="A0A7J0GAR1"/>
<dbReference type="FunFam" id="1.10.246.90:FF:000001">
    <property type="entry name" value="Nucleolar protein 56"/>
    <property type="match status" value="1"/>
</dbReference>
<dbReference type="Gene3D" id="3.40.50.300">
    <property type="entry name" value="P-loop containing nucleotide triphosphate hydrolases"/>
    <property type="match status" value="1"/>
</dbReference>
<proteinExistence type="inferred from homology"/>